<dbReference type="InterPro" id="IPR023296">
    <property type="entry name" value="Glyco_hydro_beta-prop_sf"/>
</dbReference>
<dbReference type="RefSeq" id="WP_169282822.1">
    <property type="nucleotide sequence ID" value="NZ_CP051680.1"/>
</dbReference>
<accession>A0A7Z2ZNT2</accession>
<evidence type="ECO:0000313" key="2">
    <source>
        <dbReference type="Proteomes" id="UP000502248"/>
    </source>
</evidence>
<reference evidence="1 2" key="1">
    <citation type="submission" date="2020-04" db="EMBL/GenBank/DDBJ databases">
        <title>Genome sequencing of novel species.</title>
        <authorList>
            <person name="Heo J."/>
            <person name="Kim S.-J."/>
            <person name="Kim J.-S."/>
            <person name="Hong S.-B."/>
            <person name="Kwon S.-W."/>
        </authorList>
    </citation>
    <scope>NUCLEOTIDE SEQUENCE [LARGE SCALE GENOMIC DNA]</scope>
    <source>
        <strain evidence="1 2">MFER-1</strain>
    </source>
</reference>
<name>A0A7Z2ZNT2_9BACL</name>
<gene>
    <name evidence="1" type="ORF">HH215_27635</name>
</gene>
<dbReference type="Gene3D" id="2.115.10.20">
    <property type="entry name" value="Glycosyl hydrolase domain, family 43"/>
    <property type="match status" value="1"/>
</dbReference>
<evidence type="ECO:0000313" key="1">
    <source>
        <dbReference type="EMBL" id="QJD86573.1"/>
    </source>
</evidence>
<proteinExistence type="predicted"/>
<dbReference type="SUPFAM" id="SSF75005">
    <property type="entry name" value="Arabinanase/levansucrase/invertase"/>
    <property type="match status" value="2"/>
</dbReference>
<organism evidence="1 2">
    <name type="scientific">Cohnella herbarum</name>
    <dbReference type="NCBI Taxonomy" id="2728023"/>
    <lineage>
        <taxon>Bacteria</taxon>
        <taxon>Bacillati</taxon>
        <taxon>Bacillota</taxon>
        <taxon>Bacilli</taxon>
        <taxon>Bacillales</taxon>
        <taxon>Paenibacillaceae</taxon>
        <taxon>Cohnella</taxon>
    </lineage>
</organism>
<dbReference type="Proteomes" id="UP000502248">
    <property type="component" value="Chromosome"/>
</dbReference>
<dbReference type="AlphaFoldDB" id="A0A7Z2ZNT2"/>
<sequence length="322" mass="36066">MKLIVETSLERPLLKKGDAGTEGIEFGFEGGRVVRADGKLHLFTSEMLGKPRFVKMRLAHWSSVDGLEWERVSTLFESSGEYLGQDPRASLWSPMPIYDPAAERWNLFYVAYNSMPSTDQAWYENFEGKIWRAVSEKGGQEGIGGPYANVGIVMEPSAESEPWEGLQGTDSFFPFQAGGRWLAFYGSAKTEKLPVSFWGVGLAESDRLDGGWTRCSGLNPVRIDETWVENPVVTRLDNGTYVALFDGGPDHGTFGYSVSEDGYRWSKGEYVFFRKGGWVRDVRTPLCLLSNEDDTYAIYYTAFDHGLYGSLGKVIVRIENNS</sequence>
<dbReference type="KEGG" id="cheb:HH215_27635"/>
<dbReference type="EMBL" id="CP051680">
    <property type="protein sequence ID" value="QJD86573.1"/>
    <property type="molecule type" value="Genomic_DNA"/>
</dbReference>
<protein>
    <submittedName>
        <fullName evidence="1">Uncharacterized protein</fullName>
    </submittedName>
</protein>
<keyword evidence="2" id="KW-1185">Reference proteome</keyword>